<reference evidence="3" key="1">
    <citation type="submission" date="2025-08" db="UniProtKB">
        <authorList>
            <consortium name="RefSeq"/>
        </authorList>
    </citation>
    <scope>IDENTIFICATION</scope>
    <source>
        <tissue evidence="3">Blood</tissue>
    </source>
</reference>
<evidence type="ECO:0000313" key="2">
    <source>
        <dbReference type="Proteomes" id="UP001652583"/>
    </source>
</evidence>
<evidence type="ECO:0000256" key="1">
    <source>
        <dbReference type="SAM" id="MobiDB-lite"/>
    </source>
</evidence>
<organism evidence="2 3">
    <name type="scientific">Acinonyx jubatus</name>
    <name type="common">Cheetah</name>
    <dbReference type="NCBI Taxonomy" id="32536"/>
    <lineage>
        <taxon>Eukaryota</taxon>
        <taxon>Metazoa</taxon>
        <taxon>Chordata</taxon>
        <taxon>Craniata</taxon>
        <taxon>Vertebrata</taxon>
        <taxon>Euteleostomi</taxon>
        <taxon>Mammalia</taxon>
        <taxon>Eutheria</taxon>
        <taxon>Laurasiatheria</taxon>
        <taxon>Carnivora</taxon>
        <taxon>Feliformia</taxon>
        <taxon>Felidae</taxon>
        <taxon>Felinae</taxon>
        <taxon>Acinonyx</taxon>
    </lineage>
</organism>
<gene>
    <name evidence="3" type="primary">LOC113596416</name>
</gene>
<feature type="region of interest" description="Disordered" evidence="1">
    <location>
        <begin position="1"/>
        <end position="39"/>
    </location>
</feature>
<accession>A0ABM3PWF5</accession>
<name>A0ABM3PWF5_ACIJB</name>
<keyword evidence="2" id="KW-1185">Reference proteome</keyword>
<protein>
    <submittedName>
        <fullName evidence="3">Uncharacterized protein LOC113596416</fullName>
    </submittedName>
</protein>
<feature type="compositionally biased region" description="Polar residues" evidence="1">
    <location>
        <begin position="238"/>
        <end position="258"/>
    </location>
</feature>
<dbReference type="GeneID" id="113596416"/>
<dbReference type="Proteomes" id="UP001652583">
    <property type="component" value="Chromosome A2"/>
</dbReference>
<evidence type="ECO:0000313" key="3">
    <source>
        <dbReference type="RefSeq" id="XP_053076008.1"/>
    </source>
</evidence>
<dbReference type="RefSeq" id="XP_053076008.1">
    <property type="nucleotide sequence ID" value="XM_053220033.1"/>
</dbReference>
<feature type="region of interest" description="Disordered" evidence="1">
    <location>
        <begin position="194"/>
        <end position="270"/>
    </location>
</feature>
<sequence>MNTPGRGRGPRTEHPVSPPSQMPGLWGAHPASPPGGPSWAELPAAPRQRVCQGCFLYQMPSLSCPPPSLSIFPFLHQPGGGSFCLTPLPPPLSLCRYLRCPTLPSVSVSALCLSVSALCLCLCLCVGLPLCRCVPGSFRRAGCRIHSRDGDKTPDLTEILFQPRRGKSARQRINSMNKPAVRYVLGTHRVRDPGLGAGDMEVTGTNPVPTVQGLCPVEEESDPQGNGHISRGDRSRDGSQTTKRQAQVSEESRSTPTSWAELVGPSVGTSGVALPRDFANLKSKMITFQWGDPGRHRGNHGIKVNITGDETRRLRATPGLPP</sequence>
<proteinExistence type="predicted"/>